<dbReference type="Proteomes" id="UP001501446">
    <property type="component" value="Unassembled WGS sequence"/>
</dbReference>
<name>A0ABP8WS97_9MICC</name>
<accession>A0ABP8WS97</accession>
<feature type="transmembrane region" description="Helical" evidence="1">
    <location>
        <begin position="406"/>
        <end position="426"/>
    </location>
</feature>
<evidence type="ECO:0000313" key="3">
    <source>
        <dbReference type="Proteomes" id="UP001501446"/>
    </source>
</evidence>
<feature type="transmembrane region" description="Helical" evidence="1">
    <location>
        <begin position="112"/>
        <end position="137"/>
    </location>
</feature>
<dbReference type="RefSeq" id="WP_345310776.1">
    <property type="nucleotide sequence ID" value="NZ_BAABLN010000009.1"/>
</dbReference>
<feature type="transmembrane region" description="Helical" evidence="1">
    <location>
        <begin position="157"/>
        <end position="174"/>
    </location>
</feature>
<keyword evidence="1" id="KW-1133">Transmembrane helix</keyword>
<feature type="transmembrane region" description="Helical" evidence="1">
    <location>
        <begin position="39"/>
        <end position="56"/>
    </location>
</feature>
<dbReference type="EMBL" id="BAABLN010000009">
    <property type="protein sequence ID" value="GAA4694423.1"/>
    <property type="molecule type" value="Genomic_DNA"/>
</dbReference>
<comment type="caution">
    <text evidence="2">The sequence shown here is derived from an EMBL/GenBank/DDBJ whole genome shotgun (WGS) entry which is preliminary data.</text>
</comment>
<gene>
    <name evidence="2" type="ORF">GCM10025781_10020</name>
</gene>
<feature type="transmembrane region" description="Helical" evidence="1">
    <location>
        <begin position="345"/>
        <end position="368"/>
    </location>
</feature>
<evidence type="ECO:0008006" key="4">
    <source>
        <dbReference type="Google" id="ProtNLM"/>
    </source>
</evidence>
<keyword evidence="1" id="KW-0472">Membrane</keyword>
<feature type="transmembrane region" description="Helical" evidence="1">
    <location>
        <begin position="181"/>
        <end position="203"/>
    </location>
</feature>
<evidence type="ECO:0000256" key="1">
    <source>
        <dbReference type="SAM" id="Phobius"/>
    </source>
</evidence>
<feature type="transmembrane region" description="Helical" evidence="1">
    <location>
        <begin position="285"/>
        <end position="307"/>
    </location>
</feature>
<reference evidence="3" key="1">
    <citation type="journal article" date="2019" name="Int. J. Syst. Evol. Microbiol.">
        <title>The Global Catalogue of Microorganisms (GCM) 10K type strain sequencing project: providing services to taxonomists for standard genome sequencing and annotation.</title>
        <authorList>
            <consortium name="The Broad Institute Genomics Platform"/>
            <consortium name="The Broad Institute Genome Sequencing Center for Infectious Disease"/>
            <person name="Wu L."/>
            <person name="Ma J."/>
        </authorList>
    </citation>
    <scope>NUCLEOTIDE SEQUENCE [LARGE SCALE GENOMIC DNA]</scope>
    <source>
        <strain evidence="3">JCM 18958</strain>
    </source>
</reference>
<protein>
    <recommendedName>
        <fullName evidence="4">Amino acid transporter</fullName>
    </recommendedName>
</protein>
<feature type="transmembrane region" description="Helical" evidence="1">
    <location>
        <begin position="228"/>
        <end position="248"/>
    </location>
</feature>
<evidence type="ECO:0000313" key="2">
    <source>
        <dbReference type="EMBL" id="GAA4694423.1"/>
    </source>
</evidence>
<keyword evidence="1" id="KW-0812">Transmembrane</keyword>
<proteinExistence type="predicted"/>
<organism evidence="2 3">
    <name type="scientific">Kocuria gwangalliensis</name>
    <dbReference type="NCBI Taxonomy" id="501592"/>
    <lineage>
        <taxon>Bacteria</taxon>
        <taxon>Bacillati</taxon>
        <taxon>Actinomycetota</taxon>
        <taxon>Actinomycetes</taxon>
        <taxon>Micrococcales</taxon>
        <taxon>Micrococcaceae</taxon>
        <taxon>Kocuria</taxon>
    </lineage>
</organism>
<keyword evidence="3" id="KW-1185">Reference proteome</keyword>
<feature type="transmembrane region" description="Helical" evidence="1">
    <location>
        <begin position="68"/>
        <end position="91"/>
    </location>
</feature>
<sequence>MTTAVFHRFRAWLFADQENSAAYHGPHQRPREDTRTRPWWAVMCLSGVDYFSTLGYQPGIAALAAGSLAPVATLVLVLVTLCGALPVYRWVAAVSPHGAGSIRMLEKLLPRWNGKIAVLVLLGFACTDFMITITLSSADAATHLVDNPVMPLHGNDAKLWITCGLITLLAAVFLKGFREAIALAVFLVPIYLALNVAVMAVGFERILTHPEVLSGWASAVTTQHSNPWTALLLAVVVFPKLALGMSGYETGVSVMTQIHPGSTADAAKAGHGAVAGRIRGARKMLTLAAVIMAVMLLSSSMVTTLLIPPQEFAPGGRANGRALAYVAHEYMGPVFGSAYDLSTILILWFAGASATGVLVLMTSAALAVTLSAGHRGRPRLARGYGLITAVFLYTTVANVVERPDGIKIAAVFVFCILVISFASRVWRASELRITDLRADSALRTSMTASRGRAVQLIPRNPDPQGVDEDYQQKLSVERRSQALVEDSDVWFVEVKLRDPSDFSDKVSLVSRTVCSHHIIHVDGSSVPTCLAGVALWVRDQTGVPPHVYLEWSSGSPVRNYLRFLLWGQGQTATVVHEILRRAEPDDAARPVVHVM</sequence>
<feature type="transmembrane region" description="Helical" evidence="1">
    <location>
        <begin position="380"/>
        <end position="400"/>
    </location>
</feature>